<dbReference type="Pfam" id="PF08543">
    <property type="entry name" value="Phos_pyr_kin"/>
    <property type="match status" value="1"/>
</dbReference>
<keyword evidence="4 7" id="KW-0418">Kinase</keyword>
<evidence type="ECO:0000256" key="5">
    <source>
        <dbReference type="ARBA" id="ARBA00022840"/>
    </source>
</evidence>
<keyword evidence="3" id="KW-0547">Nucleotide-binding</keyword>
<sequence>MIPLLSAQGHIVHNLPTALVSNTLDYGVFDIQDTTDFMENTLNAWDQLNFHFDCICTGFLVSEKQVELLKRLFARHPEALKIVDPILGDEGHLYPGVDPSAVELRRELTASAQVIVPNLTEAALLCSHPDWGVSVTRKQKDQLLDELTALGCSSAVITSVVFAEEGGHYVCGRDERGVSFDLPFEMIDVRIPGTGDVFSAVLAGALLQKKTLPEACQKAMDAVEALIRQNQYNSDLYRGLRIEQAITENRGIL</sequence>
<gene>
    <name evidence="7" type="ORF">HOLDEFILI_02070</name>
</gene>
<dbReference type="RefSeq" id="WP_006059258.1">
    <property type="nucleotide sequence ID" value="NZ_GG657556.1"/>
</dbReference>
<name>B9Y8C3_9FIRM</name>
<dbReference type="InterPro" id="IPR029056">
    <property type="entry name" value="Ribokinase-like"/>
</dbReference>
<comment type="caution">
    <text evidence="7">The sequence shown here is derived from an EMBL/GenBank/DDBJ whole genome shotgun (WGS) entry which is preliminary data.</text>
</comment>
<reference evidence="7 8" key="1">
    <citation type="submission" date="2008-12" db="EMBL/GenBank/DDBJ databases">
        <authorList>
            <person name="Fulton L."/>
            <person name="Clifton S."/>
            <person name="Fulton B."/>
            <person name="Xu J."/>
            <person name="Minx P."/>
            <person name="Pepin K.H."/>
            <person name="Johnson M."/>
            <person name="Bhonagiri V."/>
            <person name="Nash W.E."/>
            <person name="Mardis E.R."/>
            <person name="Wilson R.K."/>
        </authorList>
    </citation>
    <scope>NUCLEOTIDE SEQUENCE [LARGE SCALE GENOMIC DNA]</scope>
    <source>
        <strain evidence="7 8">DSM 12042</strain>
    </source>
</reference>
<dbReference type="HOGENOM" id="CLU_046496_2_0_9"/>
<evidence type="ECO:0000256" key="2">
    <source>
        <dbReference type="ARBA" id="ARBA00022679"/>
    </source>
</evidence>
<dbReference type="eggNOG" id="COG2240">
    <property type="taxonomic scope" value="Bacteria"/>
</dbReference>
<keyword evidence="5" id="KW-0067">ATP-binding</keyword>
<feature type="domain" description="Pyridoxamine kinase/Phosphomethylpyrimidine kinase" evidence="6">
    <location>
        <begin position="17"/>
        <end position="230"/>
    </location>
</feature>
<evidence type="ECO:0000313" key="8">
    <source>
        <dbReference type="Proteomes" id="UP000005950"/>
    </source>
</evidence>
<dbReference type="PANTHER" id="PTHR10534:SF2">
    <property type="entry name" value="PYRIDOXAL KINASE"/>
    <property type="match status" value="1"/>
</dbReference>
<dbReference type="GO" id="GO:0005829">
    <property type="term" value="C:cytosol"/>
    <property type="evidence" value="ECO:0007669"/>
    <property type="project" value="TreeGrafter"/>
</dbReference>
<evidence type="ECO:0000256" key="4">
    <source>
        <dbReference type="ARBA" id="ARBA00022777"/>
    </source>
</evidence>
<organism evidence="7 8">
    <name type="scientific">Holdemania filiformis DSM 12042</name>
    <dbReference type="NCBI Taxonomy" id="545696"/>
    <lineage>
        <taxon>Bacteria</taxon>
        <taxon>Bacillati</taxon>
        <taxon>Bacillota</taxon>
        <taxon>Erysipelotrichia</taxon>
        <taxon>Erysipelotrichales</taxon>
        <taxon>Erysipelotrichaceae</taxon>
        <taxon>Holdemania</taxon>
    </lineage>
</organism>
<evidence type="ECO:0000256" key="1">
    <source>
        <dbReference type="ARBA" id="ARBA00012104"/>
    </source>
</evidence>
<accession>B9Y8C3</accession>
<evidence type="ECO:0000259" key="6">
    <source>
        <dbReference type="Pfam" id="PF08543"/>
    </source>
</evidence>
<dbReference type="InterPro" id="IPR013749">
    <property type="entry name" value="PM/HMP-P_kinase-1"/>
</dbReference>
<keyword evidence="2" id="KW-0808">Transferase</keyword>
<reference evidence="7 8" key="2">
    <citation type="submission" date="2009-02" db="EMBL/GenBank/DDBJ databases">
        <title>Draft genome sequence of Holdemania filiformis DSM 12042.</title>
        <authorList>
            <person name="Sudarsanam P."/>
            <person name="Ley R."/>
            <person name="Guruge J."/>
            <person name="Turnbaugh P.J."/>
            <person name="Mahowald M."/>
            <person name="Liep D."/>
            <person name="Gordon J."/>
        </authorList>
    </citation>
    <scope>NUCLEOTIDE SEQUENCE [LARGE SCALE GENOMIC DNA]</scope>
    <source>
        <strain evidence="7 8">DSM 12042</strain>
    </source>
</reference>
<dbReference type="AlphaFoldDB" id="B9Y8C3"/>
<evidence type="ECO:0000256" key="3">
    <source>
        <dbReference type="ARBA" id="ARBA00022741"/>
    </source>
</evidence>
<evidence type="ECO:0000313" key="7">
    <source>
        <dbReference type="EMBL" id="EEF67781.1"/>
    </source>
</evidence>
<protein>
    <recommendedName>
        <fullName evidence="1">pyridoxal kinase</fullName>
        <ecNumber evidence="1">2.7.1.35</ecNumber>
    </recommendedName>
</protein>
<proteinExistence type="predicted"/>
<dbReference type="EC" id="2.7.1.35" evidence="1"/>
<dbReference type="EMBL" id="ACCF01000117">
    <property type="protein sequence ID" value="EEF67781.1"/>
    <property type="molecule type" value="Genomic_DNA"/>
</dbReference>
<dbReference type="PANTHER" id="PTHR10534">
    <property type="entry name" value="PYRIDOXAL KINASE"/>
    <property type="match status" value="1"/>
</dbReference>
<dbReference type="GO" id="GO:0008478">
    <property type="term" value="F:pyridoxal kinase activity"/>
    <property type="evidence" value="ECO:0007669"/>
    <property type="project" value="UniProtKB-EC"/>
</dbReference>
<dbReference type="GO" id="GO:0009443">
    <property type="term" value="P:pyridoxal 5'-phosphate salvage"/>
    <property type="evidence" value="ECO:0007669"/>
    <property type="project" value="InterPro"/>
</dbReference>
<dbReference type="STRING" id="545696.HOLDEFILI_02070"/>
<dbReference type="Proteomes" id="UP000005950">
    <property type="component" value="Unassembled WGS sequence"/>
</dbReference>
<dbReference type="SUPFAM" id="SSF53613">
    <property type="entry name" value="Ribokinase-like"/>
    <property type="match status" value="1"/>
</dbReference>
<dbReference type="InterPro" id="IPR004625">
    <property type="entry name" value="PyrdxlKinase"/>
</dbReference>
<dbReference type="Gene3D" id="3.40.1190.20">
    <property type="match status" value="1"/>
</dbReference>
<dbReference type="GO" id="GO:0005524">
    <property type="term" value="F:ATP binding"/>
    <property type="evidence" value="ECO:0007669"/>
    <property type="project" value="UniProtKB-KW"/>
</dbReference>